<proteinExistence type="predicted"/>
<evidence type="ECO:0000313" key="2">
    <source>
        <dbReference type="Proteomes" id="UP001152531"/>
    </source>
</evidence>
<accession>A0ACA9Y3D0</accession>
<gene>
    <name evidence="1" type="ORF">CLIB1444_02S08262</name>
</gene>
<evidence type="ECO:0000313" key="1">
    <source>
        <dbReference type="EMBL" id="CAH6719424.1"/>
    </source>
</evidence>
<dbReference type="EMBL" id="CALSDN010000002">
    <property type="protein sequence ID" value="CAH6719424.1"/>
    <property type="molecule type" value="Genomic_DNA"/>
</dbReference>
<keyword evidence="2" id="KW-1185">Reference proteome</keyword>
<sequence length="386" mass="44181">MSETKEEKRKRKEEKKLAKAKKAEAKAEKKSKDVVEETNESVDDQNTEINEDNEKRKDLEEIEIDLKGDIPLNKKQQRLLKKGKLNLQKLKAKHPNPIAEGEESDKPEKGKYGVWVGNLSFDTIKDDIVNLITARTTVTEDNIKRINIPKGKNDKIKGFCYIDFENEEQVEEVVKLSETNLNGRNLLIKNSKSFEGRPDAPKPTGLINISKNPPSRILFVGNLSFDTSEELLREHFSHCGEIVRVRMATFEDTGKCKGFAFLDFKDETGPTNALTSKTTKFFINRPLRMEFGEDRSKRQPKRRFNDEDGEARTPREDRGPREDRPPREGMDSRPERSEPRPERKIARERFREDKPAKRLKSSIALASAQRASAAIVPSAGKKTTFD</sequence>
<name>A0ACA9Y3D0_9ASCO</name>
<dbReference type="Proteomes" id="UP001152531">
    <property type="component" value="Unassembled WGS sequence"/>
</dbReference>
<reference evidence="1" key="1">
    <citation type="submission" date="2022-06" db="EMBL/GenBank/DDBJ databases">
        <authorList>
            <person name="Legras J.-L."/>
            <person name="Devillers H."/>
            <person name="Grondin C."/>
        </authorList>
    </citation>
    <scope>NUCLEOTIDE SEQUENCE</scope>
    <source>
        <strain evidence="1">CLIB 1444</strain>
    </source>
</reference>
<comment type="caution">
    <text evidence="1">The sequence shown here is derived from an EMBL/GenBank/DDBJ whole genome shotgun (WGS) entry which is preliminary data.</text>
</comment>
<organism evidence="1 2">
    <name type="scientific">[Candida] jaroonii</name>
    <dbReference type="NCBI Taxonomy" id="467808"/>
    <lineage>
        <taxon>Eukaryota</taxon>
        <taxon>Fungi</taxon>
        <taxon>Dikarya</taxon>
        <taxon>Ascomycota</taxon>
        <taxon>Saccharomycotina</taxon>
        <taxon>Pichiomycetes</taxon>
        <taxon>Debaryomycetaceae</taxon>
        <taxon>Yamadazyma</taxon>
    </lineage>
</organism>
<protein>
    <submittedName>
        <fullName evidence="1">Nucleolar protein 13</fullName>
    </submittedName>
</protein>